<evidence type="ECO:0000256" key="2">
    <source>
        <dbReference type="ARBA" id="ARBA00023172"/>
    </source>
</evidence>
<dbReference type="InterPro" id="IPR050090">
    <property type="entry name" value="Tyrosine_recombinase_XerCD"/>
</dbReference>
<evidence type="ECO:0000256" key="1">
    <source>
        <dbReference type="ARBA" id="ARBA00022908"/>
    </source>
</evidence>
<dbReference type="PANTHER" id="PTHR30349:SF64">
    <property type="entry name" value="PROPHAGE INTEGRASE INTD-RELATED"/>
    <property type="match status" value="1"/>
</dbReference>
<evidence type="ECO:0000259" key="3">
    <source>
        <dbReference type="PROSITE" id="PS51898"/>
    </source>
</evidence>
<dbReference type="SUPFAM" id="SSF56349">
    <property type="entry name" value="DNA breaking-rejoining enzymes"/>
    <property type="match status" value="1"/>
</dbReference>
<sequence>MLKALFRAAAFEWGWLEDPLFFKVPQPDSSRTRWLRKNEVQRLLSELPEYLKDVVRFALATGLRRSNIINLKWSQVDIERNVAWIDADEMKGKKPIGVVFNITAENIVRKQIGNHQVWVFTREQKYKNTKGDKFIARVKLKVDSNRAWRTALKKAGIADFRFHDLRHTWASWLVQSGVTLAILQEMGGWESISMVQRYAHLAPEHLREHANKLDDMIPDWWVLHILKWN</sequence>
<evidence type="ECO:0000313" key="4">
    <source>
        <dbReference type="EMBL" id="MDO7855688.1"/>
    </source>
</evidence>
<proteinExistence type="predicted"/>
<dbReference type="PANTHER" id="PTHR30349">
    <property type="entry name" value="PHAGE INTEGRASE-RELATED"/>
    <property type="match status" value="1"/>
</dbReference>
<dbReference type="Proteomes" id="UP001176478">
    <property type="component" value="Unassembled WGS sequence"/>
</dbReference>
<evidence type="ECO:0000313" key="5">
    <source>
        <dbReference type="Proteomes" id="UP001176478"/>
    </source>
</evidence>
<protein>
    <submittedName>
        <fullName evidence="4">Site-specific integrase</fullName>
    </submittedName>
</protein>
<dbReference type="Gene3D" id="1.10.443.10">
    <property type="entry name" value="Intergrase catalytic core"/>
    <property type="match status" value="1"/>
</dbReference>
<reference evidence="4" key="1">
    <citation type="submission" date="2023-07" db="EMBL/GenBank/DDBJ databases">
        <authorList>
            <person name="Yang W."/>
            <person name="Chen J."/>
            <person name="Ji P."/>
            <person name="Hu F."/>
        </authorList>
    </citation>
    <scope>NUCLEOTIDE SEQUENCE</scope>
    <source>
        <strain evidence="4">CRE-138-0111</strain>
    </source>
</reference>
<dbReference type="InterPro" id="IPR013762">
    <property type="entry name" value="Integrase-like_cat_sf"/>
</dbReference>
<dbReference type="EMBL" id="JAUQTG010000002">
    <property type="protein sequence ID" value="MDO7855688.1"/>
    <property type="molecule type" value="Genomic_DNA"/>
</dbReference>
<dbReference type="CDD" id="cd00796">
    <property type="entry name" value="INT_Rci_Hp1_C"/>
    <property type="match status" value="1"/>
</dbReference>
<reference evidence="4" key="2">
    <citation type="journal article" date="2024" name="Int. J. Antimicrob. Agents">
        <title>Identification of a novel Providencia species showing multi-drug-resistant in three patients with hospital-acquired infection.</title>
        <authorList>
            <person name="Yang W."/>
            <person name="Chen J."/>
            <person name="Yang F."/>
            <person name="Ji P."/>
            <person name="Shen S."/>
            <person name="Yin D."/>
            <person name="Hu F."/>
        </authorList>
    </citation>
    <scope>NUCLEOTIDE SEQUENCE</scope>
    <source>
        <strain evidence="4">CRE-138-0111</strain>
    </source>
</reference>
<dbReference type="InterPro" id="IPR011010">
    <property type="entry name" value="DNA_brk_join_enz"/>
</dbReference>
<keyword evidence="1" id="KW-0229">DNA integration</keyword>
<dbReference type="Pfam" id="PF00589">
    <property type="entry name" value="Phage_integrase"/>
    <property type="match status" value="1"/>
</dbReference>
<gene>
    <name evidence="4" type="ORF">Q5E86_04750</name>
</gene>
<organism evidence="4 5">
    <name type="scientific">Providencia huashanensis</name>
    <dbReference type="NCBI Taxonomy" id="3037798"/>
    <lineage>
        <taxon>Bacteria</taxon>
        <taxon>Pseudomonadati</taxon>
        <taxon>Pseudomonadota</taxon>
        <taxon>Gammaproteobacteria</taxon>
        <taxon>Enterobacterales</taxon>
        <taxon>Morganellaceae</taxon>
        <taxon>Providencia</taxon>
    </lineage>
</organism>
<accession>A0ABT9AM59</accession>
<dbReference type="InterPro" id="IPR002104">
    <property type="entry name" value="Integrase_catalytic"/>
</dbReference>
<name>A0ABT9AM59_9GAMM</name>
<keyword evidence="5" id="KW-1185">Reference proteome</keyword>
<dbReference type="PROSITE" id="PS51898">
    <property type="entry name" value="TYR_RECOMBINASE"/>
    <property type="match status" value="1"/>
</dbReference>
<feature type="domain" description="Tyr recombinase" evidence="3">
    <location>
        <begin position="30"/>
        <end position="211"/>
    </location>
</feature>
<keyword evidence="2" id="KW-0233">DNA recombination</keyword>
<comment type="caution">
    <text evidence="4">The sequence shown here is derived from an EMBL/GenBank/DDBJ whole genome shotgun (WGS) entry which is preliminary data.</text>
</comment>